<dbReference type="InterPro" id="IPR051297">
    <property type="entry name" value="PalB/RIM13"/>
</dbReference>
<dbReference type="InParanoid" id="A0A067MWR6"/>
<dbReference type="EMBL" id="KL198028">
    <property type="protein sequence ID" value="KDQ16302.1"/>
    <property type="molecule type" value="Genomic_DNA"/>
</dbReference>
<protein>
    <recommendedName>
        <fullName evidence="7">Calpain catalytic domain-containing protein</fullName>
    </recommendedName>
</protein>
<reference evidence="9" key="1">
    <citation type="journal article" date="2014" name="Proc. Natl. Acad. Sci. U.S.A.">
        <title>Extensive sampling of basidiomycete genomes demonstrates inadequacy of the white-rot/brown-rot paradigm for wood decay fungi.</title>
        <authorList>
            <person name="Riley R."/>
            <person name="Salamov A.A."/>
            <person name="Brown D.W."/>
            <person name="Nagy L.G."/>
            <person name="Floudas D."/>
            <person name="Held B.W."/>
            <person name="Levasseur A."/>
            <person name="Lombard V."/>
            <person name="Morin E."/>
            <person name="Otillar R."/>
            <person name="Lindquist E.A."/>
            <person name="Sun H."/>
            <person name="LaButti K.M."/>
            <person name="Schmutz J."/>
            <person name="Jabbour D."/>
            <person name="Luo H."/>
            <person name="Baker S.E."/>
            <person name="Pisabarro A.G."/>
            <person name="Walton J.D."/>
            <person name="Blanchette R.A."/>
            <person name="Henrissat B."/>
            <person name="Martin F."/>
            <person name="Cullen D."/>
            <person name="Hibbett D.S."/>
            <person name="Grigoriev I.V."/>
        </authorList>
    </citation>
    <scope>NUCLEOTIDE SEQUENCE [LARGE SCALE GENOMIC DNA]</scope>
    <source>
        <strain evidence="9">FD-172 SS1</strain>
    </source>
</reference>
<dbReference type="PRINTS" id="PR00704">
    <property type="entry name" value="CALPAIN"/>
</dbReference>
<keyword evidence="9" id="KW-1185">Reference proteome</keyword>
<keyword evidence="4" id="KW-0788">Thiol protease</keyword>
<dbReference type="CDD" id="cd00044">
    <property type="entry name" value="CysPc"/>
    <property type="match status" value="1"/>
</dbReference>
<dbReference type="InterPro" id="IPR022684">
    <property type="entry name" value="Calpain_cysteine_protease"/>
</dbReference>
<dbReference type="PROSITE" id="PS50203">
    <property type="entry name" value="CALPAIN_CAT"/>
    <property type="match status" value="1"/>
</dbReference>
<dbReference type="SUPFAM" id="SSF49758">
    <property type="entry name" value="Calpain large subunit, middle domain (domain III)"/>
    <property type="match status" value="2"/>
</dbReference>
<dbReference type="InterPro" id="IPR038765">
    <property type="entry name" value="Papain-like_cys_pep_sf"/>
</dbReference>
<dbReference type="SUPFAM" id="SSF54001">
    <property type="entry name" value="Cysteine proteinases"/>
    <property type="match status" value="1"/>
</dbReference>
<evidence type="ECO:0000256" key="3">
    <source>
        <dbReference type="ARBA" id="ARBA00022801"/>
    </source>
</evidence>
<dbReference type="GO" id="GO:0004198">
    <property type="term" value="F:calcium-dependent cysteine-type endopeptidase activity"/>
    <property type="evidence" value="ECO:0007669"/>
    <property type="project" value="InterPro"/>
</dbReference>
<dbReference type="PANTHER" id="PTHR46143">
    <property type="entry name" value="CALPAIN-7"/>
    <property type="match status" value="1"/>
</dbReference>
<feature type="active site" evidence="5">
    <location>
        <position position="339"/>
    </location>
</feature>
<dbReference type="InterPro" id="IPR022682">
    <property type="entry name" value="Calpain_domain_III"/>
</dbReference>
<evidence type="ECO:0000259" key="7">
    <source>
        <dbReference type="PROSITE" id="PS50203"/>
    </source>
</evidence>
<organism evidence="8 9">
    <name type="scientific">Botryobasidium botryosum (strain FD-172 SS1)</name>
    <dbReference type="NCBI Taxonomy" id="930990"/>
    <lineage>
        <taxon>Eukaryota</taxon>
        <taxon>Fungi</taxon>
        <taxon>Dikarya</taxon>
        <taxon>Basidiomycota</taxon>
        <taxon>Agaricomycotina</taxon>
        <taxon>Agaricomycetes</taxon>
        <taxon>Cantharellales</taxon>
        <taxon>Botryobasidiaceae</taxon>
        <taxon>Botryobasidium</taxon>
    </lineage>
</organism>
<dbReference type="Proteomes" id="UP000027195">
    <property type="component" value="Unassembled WGS sequence"/>
</dbReference>
<name>A0A067MWR6_BOTB1</name>
<evidence type="ECO:0000313" key="9">
    <source>
        <dbReference type="Proteomes" id="UP000027195"/>
    </source>
</evidence>
<feature type="domain" description="Calpain catalytic" evidence="7">
    <location>
        <begin position="125"/>
        <end position="415"/>
    </location>
</feature>
<dbReference type="PANTHER" id="PTHR46143:SF1">
    <property type="entry name" value="CALPAIN-7"/>
    <property type="match status" value="1"/>
</dbReference>
<dbReference type="HOGENOM" id="CLU_006770_0_0_1"/>
<dbReference type="Pfam" id="PF00648">
    <property type="entry name" value="Peptidase_C2"/>
    <property type="match status" value="1"/>
</dbReference>
<feature type="active site" evidence="5">
    <location>
        <position position="178"/>
    </location>
</feature>
<dbReference type="SUPFAM" id="SSF116846">
    <property type="entry name" value="MIT domain"/>
    <property type="match status" value="1"/>
</dbReference>
<evidence type="ECO:0000256" key="5">
    <source>
        <dbReference type="PIRSR" id="PIRSR622684-1"/>
    </source>
</evidence>
<dbReference type="InterPro" id="IPR022683">
    <property type="entry name" value="Calpain_III"/>
</dbReference>
<dbReference type="Gene3D" id="3.90.70.10">
    <property type="entry name" value="Cysteine proteinases"/>
    <property type="match status" value="1"/>
</dbReference>
<dbReference type="Gene3D" id="2.60.120.380">
    <property type="match status" value="2"/>
</dbReference>
<dbReference type="OrthoDB" id="167576at2759"/>
<sequence length="840" mass="92593">MAPGASLQRSIQEAEAVASKASLKELERDLDGAFQLYIKAAKSFLHLASLAPDRLSQERCKAAATRALERAEKIKAVKGNSLKPIAKDRFSQEEQSFVLEKSSRINTLRFPIWSSDTSSRTSDVSTLYMDPDGDLDLAQAQLDDLSGWKRPAEVLTTVRMLSPDLLPFDIIQRSVTNCSVIAALSVCLDHHRKFHSKLALSSLHPQDSDGMPQLSPSGKYAVRILFNGTYRQVFIDDRLPVCANGSLICASSRDNDTLWPSLIEKAYMKLMGGYDFPGSNSSIDIHALTGWIPDHIHMHSSDFQREKIWRRVCDGFSRGDCLVTVGTGKSAPGQLIPLHNYAITDIREVGDRRLIRVIDPWLRTSDSKTLPASNDITALQEGLEELALGIKDGVMDLEWDDLCEVFDGLYLNWNPKAFAHQRVFHGTWKAPKDDKITTEHFKLSNPKARPGTSGLEGELWCLISRHVVDKRDSVDYLALHAFEEEYSVSRRDAPARVDLENIPRRGFYSNSPHVLMRFKPESPDNFVTVVASRHGGRDDLAYTLTVLSPIEIELQDLPQQHPYVRTVEGSFTQRTSGGNPTYPTFMHNPQYTIRLKPAATRAAGSRARQPRVQFTAEGNTELPLHLKLVWSSGRRVTDIIDGDVIADSGAYSYGVARGFGTIQGSGQYTIIVSSFEPGQLGPFTLTVGCEEAFDIEPIPMEGAGMYSKAFKGAWEGTSAAGCPSLGQFHMNPIYQISLARTTQIQIRLQLANRHPSVSINVTLFSKNEGGNLSTPSSLLGRQLLTSGPYSDMVSGVITSLGVLSSGEYLIVPSTFDTGVEAPFVLTVYSTGVAVVGNRIP</sequence>
<proteinExistence type="inferred from homology"/>
<dbReference type="SMART" id="SM00230">
    <property type="entry name" value="CysPc"/>
    <property type="match status" value="1"/>
</dbReference>
<dbReference type="GO" id="GO:0006508">
    <property type="term" value="P:proteolysis"/>
    <property type="evidence" value="ECO:0007669"/>
    <property type="project" value="UniProtKB-KW"/>
</dbReference>
<keyword evidence="3" id="KW-0378">Hydrolase</keyword>
<dbReference type="InterPro" id="IPR001300">
    <property type="entry name" value="Peptidase_C2_calpain_cat"/>
</dbReference>
<keyword evidence="2" id="KW-0645">Protease</keyword>
<evidence type="ECO:0000313" key="8">
    <source>
        <dbReference type="EMBL" id="KDQ16302.1"/>
    </source>
</evidence>
<dbReference type="Pfam" id="PF01067">
    <property type="entry name" value="Calpain_III"/>
    <property type="match status" value="1"/>
</dbReference>
<evidence type="ECO:0000256" key="6">
    <source>
        <dbReference type="PROSITE-ProRule" id="PRU00239"/>
    </source>
</evidence>
<gene>
    <name evidence="8" type="ORF">BOTBODRAFT_54096</name>
</gene>
<dbReference type="Gene3D" id="1.20.58.80">
    <property type="entry name" value="Phosphotransferase system, lactose/cellobiose-type IIA subunit"/>
    <property type="match status" value="1"/>
</dbReference>
<dbReference type="AlphaFoldDB" id="A0A067MWR6"/>
<dbReference type="InterPro" id="IPR036181">
    <property type="entry name" value="MIT_dom_sf"/>
</dbReference>
<comment type="similarity">
    <text evidence="1">Belongs to the peptidase C2 family. PalB/RIM13 subfamily.</text>
</comment>
<evidence type="ECO:0000256" key="1">
    <source>
        <dbReference type="ARBA" id="ARBA00010193"/>
    </source>
</evidence>
<dbReference type="InterPro" id="IPR036213">
    <property type="entry name" value="Calpain_III_sf"/>
</dbReference>
<evidence type="ECO:0000256" key="2">
    <source>
        <dbReference type="ARBA" id="ARBA00022670"/>
    </source>
</evidence>
<dbReference type="STRING" id="930990.A0A067MWR6"/>
<evidence type="ECO:0000256" key="4">
    <source>
        <dbReference type="ARBA" id="ARBA00022807"/>
    </source>
</evidence>
<accession>A0A067MWR6</accession>
<dbReference type="SMART" id="SM00720">
    <property type="entry name" value="calpain_III"/>
    <property type="match status" value="2"/>
</dbReference>
<comment type="caution">
    <text evidence="6">Lacks conserved residue(s) required for the propagation of feature annotation.</text>
</comment>